<keyword evidence="10" id="KW-0456">Lyase</keyword>
<proteinExistence type="predicted"/>
<dbReference type="GO" id="GO:0030570">
    <property type="term" value="F:pectate lyase activity"/>
    <property type="evidence" value="ECO:0007669"/>
    <property type="project" value="UniProtKB-EC"/>
</dbReference>
<dbReference type="CDD" id="cd00063">
    <property type="entry name" value="FN3"/>
    <property type="match status" value="1"/>
</dbReference>
<evidence type="ECO:0000256" key="7">
    <source>
        <dbReference type="SAM" id="Phobius"/>
    </source>
</evidence>
<feature type="region of interest" description="Disordered" evidence="6">
    <location>
        <begin position="1032"/>
        <end position="1113"/>
    </location>
</feature>
<sequence>MKKLLISFLVLLITFTTIPIGPLKVSGAASTNAPTGLTANAGDGEVTLSWNRSVGSGKSLLYIGNDIPADHKTIAHLETLGFNNIELIRAEDAVTSDAEGHDIVFVGESGGSADIGQKFMNVKIPVIYAKGWVVDDVHLSSAASGDSGDIDGQTSISIQNSDHPLAAGFTDTVEIYDQAGKVNFGTPGEDAEVIATVAGDQDKATIFGYEKSDKRVNGDTIPARRVSTFLFKDQEDYMTEAGWKLFDASVKWALDTDESAKTFTLKRSEKAGGPYETVASGLETTSYTDSELDNGTTYYYVLSLTSNEGESDVSEEIHATPVEALEAPTGLDAAPGNGEVTLNWDAVDDATSYDVLRSAVDQSDAYELIANNLTEPTYSDTDVTNGEEYFYVVTAGNDVATSVHSQSVAVTPVDTSPVIELDELPSSTNEKMYTISGSVDQPSTVSINGEQVEVADLTFTHTLKLAKVENIITIEAVNDDGEAAEPVELTVTYETDAPIVTIDDTVGEDKGGYYQTVYNPYPIAGTMNEAGTVLINGKEVEVKEDLSFETDLKLTQGEKNTITIVGVDKAGNRSEEIQLTVLPDTETVAPGPIKIVSAEVLDRHSVKVTFNGKIANFDPNDLELLAATGEWESLNPDLQANFTIVDTTVEENEAGQTVVIYETEEAFGLDGTLEREVSEDPHHVPYLKADYYSDNLEESITQADNLLTWQIEHGGWDKNKSDTLFTRPWDGEEPRSESYSFIEDMETGTIDNNATIDEILFLALMYKETGYERYKESVLKGIEFLQNLQYETGGFAQAYPLNGSYQDNVTFNDNAMIRTLNAMTLMAEKKYPFNSDIISDALATDIQDSVDLATDYLVNAQIEVDGELTAWGQQHDPFTYEPTTGRAFEIPSISGFESVSIVQYLMALPDQTPAVQTAIEGALNWFDEVEVEGYRFERFDENEQYYYEDPSSSYWYRLYEIGTNKPLFTQRSNELVTHDIMDLDKDNRSSYMWAGDFAADLLQVANTTGYFENRAYVEVVGENSTNIAGETLKSNALHRIEGQSESVDPDPDDGEDENENTDGEDNENTTDTDGNEEVNDDSSDENDKEETNENTEEKENTANMEESEGQSLPDTATNMYNWLMMGGVIVLVGAGIFIYQRKKTKSVKND</sequence>
<keyword evidence="3" id="KW-0964">Secreted</keyword>
<feature type="compositionally biased region" description="Basic and acidic residues" evidence="6">
    <location>
        <begin position="1089"/>
        <end position="1100"/>
    </location>
</feature>
<gene>
    <name evidence="10" type="primary">pelA</name>
    <name evidence="10" type="ORF">MUN88_00495</name>
</gene>
<feature type="compositionally biased region" description="Acidic residues" evidence="6">
    <location>
        <begin position="1047"/>
        <end position="1088"/>
    </location>
</feature>
<dbReference type="Gene3D" id="1.50.10.20">
    <property type="match status" value="1"/>
</dbReference>
<evidence type="ECO:0000256" key="4">
    <source>
        <dbReference type="ARBA" id="ARBA00022729"/>
    </source>
</evidence>
<dbReference type="SUPFAM" id="SSF49265">
    <property type="entry name" value="Fibronectin type III"/>
    <property type="match status" value="1"/>
</dbReference>
<evidence type="ECO:0000256" key="6">
    <source>
        <dbReference type="SAM" id="MobiDB-lite"/>
    </source>
</evidence>
<dbReference type="InterPro" id="IPR003961">
    <property type="entry name" value="FN3_dom"/>
</dbReference>
<evidence type="ECO:0000256" key="3">
    <source>
        <dbReference type="ARBA" id="ARBA00022525"/>
    </source>
</evidence>
<keyword evidence="5" id="KW-0572">Peptidoglycan-anchor</keyword>
<dbReference type="Pfam" id="PF09136">
    <property type="entry name" value="Glucodextran_B"/>
    <property type="match status" value="1"/>
</dbReference>
<dbReference type="NCBIfam" id="TIGR01167">
    <property type="entry name" value="LPXTG_anchor"/>
    <property type="match status" value="1"/>
</dbReference>
<dbReference type="InterPro" id="IPR013783">
    <property type="entry name" value="Ig-like_fold"/>
</dbReference>
<accession>A0ABY4EXU3</accession>
<evidence type="ECO:0000313" key="10">
    <source>
        <dbReference type="EMBL" id="UOQ48677.1"/>
    </source>
</evidence>
<dbReference type="EMBL" id="CP095072">
    <property type="protein sequence ID" value="UOQ48677.1"/>
    <property type="molecule type" value="Genomic_DNA"/>
</dbReference>
<organism evidence="10 11">
    <name type="scientific">Gracilibacillus caseinilyticus</name>
    <dbReference type="NCBI Taxonomy" id="2932256"/>
    <lineage>
        <taxon>Bacteria</taxon>
        <taxon>Bacillati</taxon>
        <taxon>Bacillota</taxon>
        <taxon>Bacilli</taxon>
        <taxon>Bacillales</taxon>
        <taxon>Bacillaceae</taxon>
        <taxon>Gracilibacillus</taxon>
    </lineage>
</organism>
<protein>
    <submittedName>
        <fullName evidence="10">Pectate lyase</fullName>
        <ecNumber evidence="10">4.2.2.2</ecNumber>
    </submittedName>
</protein>
<keyword evidence="7" id="KW-0472">Membrane</keyword>
<dbReference type="Pfam" id="PF09492">
    <property type="entry name" value="Pec_lyase"/>
    <property type="match status" value="1"/>
</dbReference>
<dbReference type="Pfam" id="PF00746">
    <property type="entry name" value="Gram_pos_anchor"/>
    <property type="match status" value="1"/>
</dbReference>
<evidence type="ECO:0000259" key="8">
    <source>
        <dbReference type="PROSITE" id="PS50847"/>
    </source>
</evidence>
<dbReference type="PROSITE" id="PS50847">
    <property type="entry name" value="GRAM_POS_ANCHORING"/>
    <property type="match status" value="1"/>
</dbReference>
<dbReference type="Gene3D" id="2.60.40.10">
    <property type="entry name" value="Immunoglobulins"/>
    <property type="match status" value="4"/>
</dbReference>
<evidence type="ECO:0000256" key="5">
    <source>
        <dbReference type="ARBA" id="ARBA00023088"/>
    </source>
</evidence>
<keyword evidence="2" id="KW-0134">Cell wall</keyword>
<keyword evidence="4" id="KW-0732">Signal</keyword>
<feature type="transmembrane region" description="Helical" evidence="7">
    <location>
        <begin position="1119"/>
        <end position="1139"/>
    </location>
</feature>
<evidence type="ECO:0000259" key="9">
    <source>
        <dbReference type="PROSITE" id="PS50853"/>
    </source>
</evidence>
<evidence type="ECO:0000313" key="11">
    <source>
        <dbReference type="Proteomes" id="UP000831782"/>
    </source>
</evidence>
<feature type="domain" description="Gram-positive cocci surface proteins LPxTG" evidence="8">
    <location>
        <begin position="1112"/>
        <end position="1150"/>
    </location>
</feature>
<feature type="domain" description="Fibronectin type-III" evidence="9">
    <location>
        <begin position="324"/>
        <end position="418"/>
    </location>
</feature>
<dbReference type="SUPFAM" id="SSF81853">
    <property type="entry name" value="Family 10 polysaccharide lyase"/>
    <property type="match status" value="1"/>
</dbReference>
<dbReference type="InterPro" id="IPR036116">
    <property type="entry name" value="FN3_sf"/>
</dbReference>
<keyword evidence="11" id="KW-1185">Reference proteome</keyword>
<dbReference type="RefSeq" id="WP_244719570.1">
    <property type="nucleotide sequence ID" value="NZ_CP095072.1"/>
</dbReference>
<dbReference type="Proteomes" id="UP000831782">
    <property type="component" value="Chromosome"/>
</dbReference>
<keyword evidence="7" id="KW-1133">Transmembrane helix</keyword>
<reference evidence="10 11" key="1">
    <citation type="submission" date="2022-04" db="EMBL/GenBank/DDBJ databases">
        <title>Gracilibacillus sp. isolated from saltern.</title>
        <authorList>
            <person name="Won M."/>
            <person name="Lee C.-M."/>
            <person name="Woen H.-Y."/>
            <person name="Kwon S.-W."/>
        </authorList>
    </citation>
    <scope>NUCLEOTIDE SEQUENCE [LARGE SCALE GENOMIC DNA]</scope>
    <source>
        <strain evidence="10 11">SSWR10-1</strain>
    </source>
</reference>
<evidence type="ECO:0000256" key="1">
    <source>
        <dbReference type="ARBA" id="ARBA00004168"/>
    </source>
</evidence>
<dbReference type="PROSITE" id="PS50853">
    <property type="entry name" value="FN3"/>
    <property type="match status" value="1"/>
</dbReference>
<dbReference type="InterPro" id="IPR012669">
    <property type="entry name" value="Pectate_lyase"/>
</dbReference>
<name>A0ABY4EXU3_9BACI</name>
<dbReference type="InterPro" id="IPR019931">
    <property type="entry name" value="LPXTG_anchor"/>
</dbReference>
<evidence type="ECO:0000256" key="2">
    <source>
        <dbReference type="ARBA" id="ARBA00022512"/>
    </source>
</evidence>
<dbReference type="NCBIfam" id="TIGR02474">
    <property type="entry name" value="pec_lyase"/>
    <property type="match status" value="1"/>
</dbReference>
<keyword evidence="7" id="KW-0812">Transmembrane</keyword>
<comment type="subcellular location">
    <subcellularLocation>
        <location evidence="1">Secreted</location>
        <location evidence="1">Cell wall</location>
        <topology evidence="1">Peptidoglycan-anchor</topology>
    </subcellularLocation>
</comment>
<dbReference type="EC" id="4.2.2.2" evidence="10"/>